<reference evidence="3" key="1">
    <citation type="submission" date="2020-11" db="EMBL/GenBank/DDBJ databases">
        <authorList>
            <person name="Tran Van P."/>
        </authorList>
    </citation>
    <scope>NUCLEOTIDE SEQUENCE</scope>
</reference>
<dbReference type="EMBL" id="OC898485">
    <property type="protein sequence ID" value="CAD7648574.1"/>
    <property type="molecule type" value="Genomic_DNA"/>
</dbReference>
<evidence type="ECO:0000256" key="1">
    <source>
        <dbReference type="ARBA" id="ARBA00022801"/>
    </source>
</evidence>
<dbReference type="SUPFAM" id="SSF88688">
    <property type="entry name" value="Families 57/38 glycoside transferase middle domain"/>
    <property type="match status" value="1"/>
</dbReference>
<dbReference type="SMART" id="SM00872">
    <property type="entry name" value="Alpha-mann_mid"/>
    <property type="match status" value="1"/>
</dbReference>
<evidence type="ECO:0000313" key="3">
    <source>
        <dbReference type="EMBL" id="CAD7648574.1"/>
    </source>
</evidence>
<dbReference type="EMBL" id="CAJPIZ010043910">
    <property type="protein sequence ID" value="CAG2122050.1"/>
    <property type="molecule type" value="Genomic_DNA"/>
</dbReference>
<dbReference type="GO" id="GO:0006013">
    <property type="term" value="P:mannose metabolic process"/>
    <property type="evidence" value="ECO:0007669"/>
    <property type="project" value="InterPro"/>
</dbReference>
<feature type="non-terminal residue" evidence="3">
    <location>
        <position position="129"/>
    </location>
</feature>
<dbReference type="PANTHER" id="PTHR11607">
    <property type="entry name" value="ALPHA-MANNOSIDASE"/>
    <property type="match status" value="1"/>
</dbReference>
<dbReference type="PANTHER" id="PTHR11607:SF3">
    <property type="entry name" value="LYSOSOMAL ALPHA-MANNOSIDASE"/>
    <property type="match status" value="1"/>
</dbReference>
<sequence>RIFSTVLHDHYSAPNGFKFELKVNEINKTNLVAKVTDFVRVARDWDRAQSEGGVGYEERAAVDYFNYWTGYYSSRPALKYNNRINNNLLQASKQLEVLAELDPKKTRVLLDEARNEQAVLTHHDAITGT</sequence>
<keyword evidence="4" id="KW-1185">Reference proteome</keyword>
<dbReference type="OrthoDB" id="10261055at2759"/>
<dbReference type="Pfam" id="PF09261">
    <property type="entry name" value="Alpha-mann_mid"/>
    <property type="match status" value="1"/>
</dbReference>
<dbReference type="GO" id="GO:0004559">
    <property type="term" value="F:alpha-mannosidase activity"/>
    <property type="evidence" value="ECO:0007669"/>
    <property type="project" value="InterPro"/>
</dbReference>
<dbReference type="InterPro" id="IPR015341">
    <property type="entry name" value="Glyco_hydro_38_cen"/>
</dbReference>
<dbReference type="AlphaFoldDB" id="A0A7R9LVP4"/>
<keyword evidence="1" id="KW-0378">Hydrolase</keyword>
<organism evidence="3">
    <name type="scientific">Medioppia subpectinata</name>
    <dbReference type="NCBI Taxonomy" id="1979941"/>
    <lineage>
        <taxon>Eukaryota</taxon>
        <taxon>Metazoa</taxon>
        <taxon>Ecdysozoa</taxon>
        <taxon>Arthropoda</taxon>
        <taxon>Chelicerata</taxon>
        <taxon>Arachnida</taxon>
        <taxon>Acari</taxon>
        <taxon>Acariformes</taxon>
        <taxon>Sarcoptiformes</taxon>
        <taxon>Oribatida</taxon>
        <taxon>Brachypylina</taxon>
        <taxon>Oppioidea</taxon>
        <taxon>Oppiidae</taxon>
        <taxon>Medioppia</taxon>
    </lineage>
</organism>
<feature type="non-terminal residue" evidence="3">
    <location>
        <position position="1"/>
    </location>
</feature>
<dbReference type="Proteomes" id="UP000759131">
    <property type="component" value="Unassembled WGS sequence"/>
</dbReference>
<accession>A0A7R9LVP4</accession>
<name>A0A7R9LVP4_9ACAR</name>
<proteinExistence type="predicted"/>
<protein>
    <recommendedName>
        <fullName evidence="2">Glycoside hydrolase family 38 central domain-containing protein</fullName>
    </recommendedName>
</protein>
<dbReference type="InterPro" id="IPR037094">
    <property type="entry name" value="Glyco_hydro_38_cen_sf"/>
</dbReference>
<gene>
    <name evidence="3" type="ORF">OSB1V03_LOCUS21996</name>
</gene>
<dbReference type="InterPro" id="IPR028995">
    <property type="entry name" value="Glyco_hydro_57/38_cen_sf"/>
</dbReference>
<evidence type="ECO:0000259" key="2">
    <source>
        <dbReference type="SMART" id="SM00872"/>
    </source>
</evidence>
<feature type="domain" description="Glycoside hydrolase family 38 central" evidence="2">
    <location>
        <begin position="66"/>
        <end position="129"/>
    </location>
</feature>
<dbReference type="Gene3D" id="1.20.1270.50">
    <property type="entry name" value="Glycoside hydrolase family 38, central domain"/>
    <property type="match status" value="1"/>
</dbReference>
<evidence type="ECO:0000313" key="4">
    <source>
        <dbReference type="Proteomes" id="UP000759131"/>
    </source>
</evidence>
<dbReference type="GO" id="GO:0005764">
    <property type="term" value="C:lysosome"/>
    <property type="evidence" value="ECO:0007669"/>
    <property type="project" value="TreeGrafter"/>
</dbReference>
<dbReference type="InterPro" id="IPR050843">
    <property type="entry name" value="Glycosyl_Hydrlase_38"/>
</dbReference>